<reference evidence="4" key="1">
    <citation type="submission" date="2023-10" db="EMBL/GenBank/DDBJ databases">
        <authorList>
            <person name="Chen Y."/>
            <person name="Shah S."/>
            <person name="Dougan E. K."/>
            <person name="Thang M."/>
            <person name="Chan C."/>
        </authorList>
    </citation>
    <scope>NUCLEOTIDE SEQUENCE [LARGE SCALE GENOMIC DNA]</scope>
</reference>
<name>A0ABN9TMN4_9DINO</name>
<dbReference type="SUPFAM" id="SSF54637">
    <property type="entry name" value="Thioesterase/thiol ester dehydrase-isomerase"/>
    <property type="match status" value="1"/>
</dbReference>
<dbReference type="InterPro" id="IPR029069">
    <property type="entry name" value="HotDog_dom_sf"/>
</dbReference>
<dbReference type="Gene3D" id="3.10.129.10">
    <property type="entry name" value="Hotdog Thioesterase"/>
    <property type="match status" value="1"/>
</dbReference>
<protein>
    <recommendedName>
        <fullName evidence="6">Acyl-CoA hydrolase</fullName>
    </recommendedName>
</protein>
<comment type="caution">
    <text evidence="4">The sequence shown here is derived from an EMBL/GenBank/DDBJ whole genome shotgun (WGS) entry which is preliminary data.</text>
</comment>
<accession>A0ABN9TMN4</accession>
<gene>
    <name evidence="4" type="ORF">PCOR1329_LOCUS40233</name>
</gene>
<dbReference type="Proteomes" id="UP001189429">
    <property type="component" value="Unassembled WGS sequence"/>
</dbReference>
<dbReference type="PANTHER" id="PTHR12655:SF0">
    <property type="entry name" value="ACYL-COENZYME A THIOESTERASE 9, MITOCHONDRIAL"/>
    <property type="match status" value="1"/>
</dbReference>
<evidence type="ECO:0008006" key="6">
    <source>
        <dbReference type="Google" id="ProtNLM"/>
    </source>
</evidence>
<dbReference type="EMBL" id="CAUYUJ010014850">
    <property type="protein sequence ID" value="CAK0846844.1"/>
    <property type="molecule type" value="Genomic_DNA"/>
</dbReference>
<keyword evidence="5" id="KW-1185">Reference proteome</keyword>
<evidence type="ECO:0000256" key="1">
    <source>
        <dbReference type="ARBA" id="ARBA00010458"/>
    </source>
</evidence>
<feature type="non-terminal residue" evidence="4">
    <location>
        <position position="102"/>
    </location>
</feature>
<dbReference type="PANTHER" id="PTHR12655">
    <property type="entry name" value="ACYL-COA THIOESTERASE"/>
    <property type="match status" value="1"/>
</dbReference>
<organism evidence="4 5">
    <name type="scientific">Prorocentrum cordatum</name>
    <dbReference type="NCBI Taxonomy" id="2364126"/>
    <lineage>
        <taxon>Eukaryota</taxon>
        <taxon>Sar</taxon>
        <taxon>Alveolata</taxon>
        <taxon>Dinophyceae</taxon>
        <taxon>Prorocentrales</taxon>
        <taxon>Prorocentraceae</taxon>
        <taxon>Prorocentrum</taxon>
    </lineage>
</organism>
<feature type="region of interest" description="Disordered" evidence="3">
    <location>
        <begin position="83"/>
        <end position="102"/>
    </location>
</feature>
<evidence type="ECO:0000256" key="2">
    <source>
        <dbReference type="ARBA" id="ARBA00022801"/>
    </source>
</evidence>
<evidence type="ECO:0000313" key="5">
    <source>
        <dbReference type="Proteomes" id="UP001189429"/>
    </source>
</evidence>
<comment type="similarity">
    <text evidence="1">Belongs to the acyl coenzyme A hydrolase family.</text>
</comment>
<sequence>MHRPSLTEDVVLGGKVTWVGRSSMEIQMRAEVAGSGQPILESLFTFVARDVGTGRAAQIPQLEVSGPEQQRLFDLGAKRDAQRKQLRKQAQASAVGSRLDAE</sequence>
<evidence type="ECO:0000313" key="4">
    <source>
        <dbReference type="EMBL" id="CAK0846844.1"/>
    </source>
</evidence>
<evidence type="ECO:0000256" key="3">
    <source>
        <dbReference type="SAM" id="MobiDB-lite"/>
    </source>
</evidence>
<proteinExistence type="inferred from homology"/>
<keyword evidence="2" id="KW-0378">Hydrolase</keyword>